<dbReference type="Proteomes" id="UP000007963">
    <property type="component" value="Unassembled WGS sequence"/>
</dbReference>
<reference evidence="2" key="1">
    <citation type="submission" date="2005-09" db="EMBL/GenBank/DDBJ databases">
        <title>Annotation of the Aspergillus terreus NIH2624 genome.</title>
        <authorList>
            <person name="Birren B.W."/>
            <person name="Lander E.S."/>
            <person name="Galagan J.E."/>
            <person name="Nusbaum C."/>
            <person name="Devon K."/>
            <person name="Henn M."/>
            <person name="Ma L.-J."/>
            <person name="Jaffe D.B."/>
            <person name="Butler J."/>
            <person name="Alvarez P."/>
            <person name="Gnerre S."/>
            <person name="Grabherr M."/>
            <person name="Kleber M."/>
            <person name="Mauceli E.W."/>
            <person name="Brockman W."/>
            <person name="Rounsley S."/>
            <person name="Young S.K."/>
            <person name="LaButti K."/>
            <person name="Pushparaj V."/>
            <person name="DeCaprio D."/>
            <person name="Crawford M."/>
            <person name="Koehrsen M."/>
            <person name="Engels R."/>
            <person name="Montgomery P."/>
            <person name="Pearson M."/>
            <person name="Howarth C."/>
            <person name="Larson L."/>
            <person name="Luoma S."/>
            <person name="White J."/>
            <person name="Alvarado L."/>
            <person name="Kodira C.D."/>
            <person name="Zeng Q."/>
            <person name="Oleary S."/>
            <person name="Yandava C."/>
            <person name="Denning D.W."/>
            <person name="Nierman W.C."/>
            <person name="Milne T."/>
            <person name="Madden K."/>
        </authorList>
    </citation>
    <scope>NUCLEOTIDE SEQUENCE [LARGE SCALE GENOMIC DNA]</scope>
    <source>
        <strain evidence="2">NIH 2624 / FGSC A1156</strain>
    </source>
</reference>
<dbReference type="GeneID" id="4318286"/>
<name>Q0CRS0_ASPTN</name>
<dbReference type="AlphaFoldDB" id="Q0CRS0"/>
<gene>
    <name evidence="1" type="ORF">ATEG_03614</name>
</gene>
<dbReference type="STRING" id="341663.Q0CRS0"/>
<sequence>MFGGTIWPVLRIQPLNHRECATQIIAKATALLELDSTKCAKLPAPSFDDFFHRVITLAKKTREQAAGQEIFGKLNSLQPIVKDITLVKNTIDNTLASPASSHPMQLPASPLGLASVRLFGHALISVGTE</sequence>
<dbReference type="VEuPathDB" id="FungiDB:ATEG_03614"/>
<dbReference type="EMBL" id="CH476598">
    <property type="protein sequence ID" value="EAU35416.1"/>
    <property type="molecule type" value="Genomic_DNA"/>
</dbReference>
<dbReference type="OrthoDB" id="3530768at2759"/>
<accession>Q0CRS0</accession>
<organism evidence="1 2">
    <name type="scientific">Aspergillus terreus (strain NIH 2624 / FGSC A1156)</name>
    <dbReference type="NCBI Taxonomy" id="341663"/>
    <lineage>
        <taxon>Eukaryota</taxon>
        <taxon>Fungi</taxon>
        <taxon>Dikarya</taxon>
        <taxon>Ascomycota</taxon>
        <taxon>Pezizomycotina</taxon>
        <taxon>Eurotiomycetes</taxon>
        <taxon>Eurotiomycetidae</taxon>
        <taxon>Eurotiales</taxon>
        <taxon>Aspergillaceae</taxon>
        <taxon>Aspergillus</taxon>
        <taxon>Aspergillus subgen. Circumdati</taxon>
    </lineage>
</organism>
<evidence type="ECO:0000313" key="2">
    <source>
        <dbReference type="Proteomes" id="UP000007963"/>
    </source>
</evidence>
<proteinExistence type="predicted"/>
<dbReference type="RefSeq" id="XP_001212792.1">
    <property type="nucleotide sequence ID" value="XM_001212792.1"/>
</dbReference>
<protein>
    <submittedName>
        <fullName evidence="1">Uncharacterized protein</fullName>
    </submittedName>
</protein>
<evidence type="ECO:0000313" key="1">
    <source>
        <dbReference type="EMBL" id="EAU35416.1"/>
    </source>
</evidence>
<dbReference type="HOGENOM" id="CLU_1948413_0_0_1"/>